<dbReference type="EMBL" id="BKCJ011812927">
    <property type="protein sequence ID" value="GFD55008.1"/>
    <property type="molecule type" value="Genomic_DNA"/>
</dbReference>
<organism evidence="1">
    <name type="scientific">Tanacetum cinerariifolium</name>
    <name type="common">Dalmatian daisy</name>
    <name type="synonym">Chrysanthemum cinerariifolium</name>
    <dbReference type="NCBI Taxonomy" id="118510"/>
    <lineage>
        <taxon>Eukaryota</taxon>
        <taxon>Viridiplantae</taxon>
        <taxon>Streptophyta</taxon>
        <taxon>Embryophyta</taxon>
        <taxon>Tracheophyta</taxon>
        <taxon>Spermatophyta</taxon>
        <taxon>Magnoliopsida</taxon>
        <taxon>eudicotyledons</taxon>
        <taxon>Gunneridae</taxon>
        <taxon>Pentapetalae</taxon>
        <taxon>asterids</taxon>
        <taxon>campanulids</taxon>
        <taxon>Asterales</taxon>
        <taxon>Asteraceae</taxon>
        <taxon>Asteroideae</taxon>
        <taxon>Anthemideae</taxon>
        <taxon>Anthemidinae</taxon>
        <taxon>Tanacetum</taxon>
    </lineage>
</organism>
<accession>A0A699XAL9</accession>
<dbReference type="AlphaFoldDB" id="A0A699XAL9"/>
<feature type="non-terminal residue" evidence="1">
    <location>
        <position position="1"/>
    </location>
</feature>
<name>A0A699XAL9_TANCI</name>
<reference evidence="1" key="1">
    <citation type="journal article" date="2019" name="Sci. Rep.">
        <title>Draft genome of Tanacetum cinerariifolium, the natural source of mosquito coil.</title>
        <authorList>
            <person name="Yamashiro T."/>
            <person name="Shiraishi A."/>
            <person name="Satake H."/>
            <person name="Nakayama K."/>
        </authorList>
    </citation>
    <scope>NUCLEOTIDE SEQUENCE</scope>
</reference>
<proteinExistence type="predicted"/>
<evidence type="ECO:0000313" key="1">
    <source>
        <dbReference type="EMBL" id="GFD55008.1"/>
    </source>
</evidence>
<comment type="caution">
    <text evidence="1">The sequence shown here is derived from an EMBL/GenBank/DDBJ whole genome shotgun (WGS) entry which is preliminary data.</text>
</comment>
<sequence length="54" mass="6190">ELLKLLTEGVKERAKLVQILQVLVYCPPFTELLEELGKRLKADLARRTPLLEAM</sequence>
<gene>
    <name evidence="1" type="ORF">Tci_926977</name>
</gene>
<protein>
    <submittedName>
        <fullName evidence="1">Uncharacterized protein</fullName>
    </submittedName>
</protein>